<keyword evidence="10" id="KW-1185">Reference proteome</keyword>
<evidence type="ECO:0000256" key="2">
    <source>
        <dbReference type="ARBA" id="ARBA00004651"/>
    </source>
</evidence>
<dbReference type="PANTHER" id="PTHR45008">
    <property type="entry name" value="PTS SYSTEM GLUCOSE-SPECIFIC EIIA COMPONENT"/>
    <property type="match status" value="1"/>
</dbReference>
<dbReference type="Gene3D" id="2.70.70.10">
    <property type="entry name" value="Glucose Permease (Domain IIA)"/>
    <property type="match status" value="1"/>
</dbReference>
<evidence type="ECO:0000256" key="4">
    <source>
        <dbReference type="ARBA" id="ARBA00022597"/>
    </source>
</evidence>
<evidence type="ECO:0000256" key="7">
    <source>
        <dbReference type="ARBA" id="ARBA00022777"/>
    </source>
</evidence>
<dbReference type="GO" id="GO:0009401">
    <property type="term" value="P:phosphoenolpyruvate-dependent sugar phosphotransferase system"/>
    <property type="evidence" value="ECO:0007669"/>
    <property type="project" value="UniProtKB-KW"/>
</dbReference>
<keyword evidence="5" id="KW-0808">Transferase</keyword>
<evidence type="ECO:0000256" key="1">
    <source>
        <dbReference type="ARBA" id="ARBA00004496"/>
    </source>
</evidence>
<evidence type="ECO:0000256" key="3">
    <source>
        <dbReference type="ARBA" id="ARBA00022448"/>
    </source>
</evidence>
<dbReference type="EMBL" id="FQUF01000007">
    <property type="protein sequence ID" value="SHE52976.1"/>
    <property type="molecule type" value="Genomic_DNA"/>
</dbReference>
<dbReference type="PROSITE" id="PS51093">
    <property type="entry name" value="PTS_EIIA_TYPE_1"/>
    <property type="match status" value="1"/>
</dbReference>
<dbReference type="PROSITE" id="PS00371">
    <property type="entry name" value="PTS_EIIA_TYPE_1_HIS"/>
    <property type="match status" value="1"/>
</dbReference>
<dbReference type="GO" id="GO:0005886">
    <property type="term" value="C:plasma membrane"/>
    <property type="evidence" value="ECO:0007669"/>
    <property type="project" value="UniProtKB-SubCell"/>
</dbReference>
<dbReference type="OrthoDB" id="9769191at2"/>
<dbReference type="InterPro" id="IPR011055">
    <property type="entry name" value="Dup_hybrid_motif"/>
</dbReference>
<keyword evidence="7" id="KW-0418">Kinase</keyword>
<keyword evidence="3" id="KW-0813">Transport</keyword>
<name>A0A1M4U8M9_9LACT</name>
<feature type="domain" description="PTS EIIA type-1" evidence="8">
    <location>
        <begin position="33"/>
        <end position="137"/>
    </location>
</feature>
<gene>
    <name evidence="9" type="ORF">SAMN02745249_00623</name>
</gene>
<comment type="subcellular location">
    <subcellularLocation>
        <location evidence="2">Cell membrane</location>
        <topology evidence="2">Multi-pass membrane protein</topology>
    </subcellularLocation>
    <subcellularLocation>
        <location evidence="1">Cytoplasm</location>
    </subcellularLocation>
</comment>
<dbReference type="SUPFAM" id="SSF51261">
    <property type="entry name" value="Duplicated hybrid motif"/>
    <property type="match status" value="1"/>
</dbReference>
<dbReference type="Proteomes" id="UP000184128">
    <property type="component" value="Unassembled WGS sequence"/>
</dbReference>
<dbReference type="RefSeq" id="WP_073296228.1">
    <property type="nucleotide sequence ID" value="NZ_FQUF01000007.1"/>
</dbReference>
<reference evidence="9 10" key="1">
    <citation type="submission" date="2016-11" db="EMBL/GenBank/DDBJ databases">
        <authorList>
            <person name="Jaros S."/>
            <person name="Januszkiewicz K."/>
            <person name="Wedrychowicz H."/>
        </authorList>
    </citation>
    <scope>NUCLEOTIDE SEQUENCE [LARGE SCALE GENOMIC DNA]</scope>
    <source>
        <strain evidence="9 10">DSM 15692</strain>
    </source>
</reference>
<organism evidence="9 10">
    <name type="scientific">Atopostipes suicloacalis DSM 15692</name>
    <dbReference type="NCBI Taxonomy" id="1121025"/>
    <lineage>
        <taxon>Bacteria</taxon>
        <taxon>Bacillati</taxon>
        <taxon>Bacillota</taxon>
        <taxon>Bacilli</taxon>
        <taxon>Lactobacillales</taxon>
        <taxon>Carnobacteriaceae</taxon>
        <taxon>Atopostipes</taxon>
    </lineage>
</organism>
<proteinExistence type="predicted"/>
<dbReference type="PANTHER" id="PTHR45008:SF1">
    <property type="entry name" value="PTS SYSTEM GLUCOSE-SPECIFIC EIIA COMPONENT"/>
    <property type="match status" value="1"/>
</dbReference>
<keyword evidence="4" id="KW-0762">Sugar transport</keyword>
<keyword evidence="6" id="KW-0598">Phosphotransferase system</keyword>
<protein>
    <submittedName>
        <fullName evidence="9">PTS system IIA component, Glc family (TC 4.A.1)</fullName>
    </submittedName>
</protein>
<evidence type="ECO:0000256" key="6">
    <source>
        <dbReference type="ARBA" id="ARBA00022683"/>
    </source>
</evidence>
<dbReference type="GO" id="GO:0016301">
    <property type="term" value="F:kinase activity"/>
    <property type="evidence" value="ECO:0007669"/>
    <property type="project" value="UniProtKB-KW"/>
</dbReference>
<dbReference type="InterPro" id="IPR001127">
    <property type="entry name" value="PTS_EIIA_1_perm"/>
</dbReference>
<dbReference type="GO" id="GO:0005737">
    <property type="term" value="C:cytoplasm"/>
    <property type="evidence" value="ECO:0007669"/>
    <property type="project" value="UniProtKB-SubCell"/>
</dbReference>
<evidence type="ECO:0000259" key="8">
    <source>
        <dbReference type="PROSITE" id="PS51093"/>
    </source>
</evidence>
<dbReference type="AlphaFoldDB" id="A0A1M4U8M9"/>
<accession>A0A1M4U8M9</accession>
<dbReference type="Pfam" id="PF00358">
    <property type="entry name" value="PTS_EIIA_1"/>
    <property type="match status" value="1"/>
</dbReference>
<dbReference type="InterPro" id="IPR050890">
    <property type="entry name" value="PTS_EIIA_component"/>
</dbReference>
<dbReference type="NCBIfam" id="TIGR00830">
    <property type="entry name" value="PTBA"/>
    <property type="match status" value="1"/>
</dbReference>
<evidence type="ECO:0000313" key="10">
    <source>
        <dbReference type="Proteomes" id="UP000184128"/>
    </source>
</evidence>
<dbReference type="FunFam" id="2.70.70.10:FF:000001">
    <property type="entry name" value="PTS system glucose-specific IIA component"/>
    <property type="match status" value="1"/>
</dbReference>
<evidence type="ECO:0000256" key="5">
    <source>
        <dbReference type="ARBA" id="ARBA00022679"/>
    </source>
</evidence>
<evidence type="ECO:0000313" key="9">
    <source>
        <dbReference type="EMBL" id="SHE52976.1"/>
    </source>
</evidence>
<dbReference type="STRING" id="1121025.SAMN02745249_00623"/>
<sequence>MGLFDFLKSGKEKTIELYNPVDGEVIPIEDVSDPVFSQKMMGDGYGVEPTNGEIYPPVEGEVVSVFPTKHALGLKTDNGIEVLVHIGIDTVELEGAPFEVFVSEGDKITSETKIAQVDLEALKELDKPDTVIIVFTNMDDVDNFTIDQNGPQTHGEVIGSVTAK</sequence>